<evidence type="ECO:0000256" key="1">
    <source>
        <dbReference type="ARBA" id="ARBA00000316"/>
    </source>
</evidence>
<gene>
    <name evidence="8" type="ORF">ILT43_05175</name>
</gene>
<keyword evidence="6" id="KW-0413">Isomerase</keyword>
<dbReference type="InterPro" id="IPR011079">
    <property type="entry name" value="Ala_racemase_C"/>
</dbReference>
<evidence type="ECO:0000256" key="3">
    <source>
        <dbReference type="ARBA" id="ARBA00007880"/>
    </source>
</evidence>
<dbReference type="SMART" id="SM01005">
    <property type="entry name" value="Ala_racemase_C"/>
    <property type="match status" value="1"/>
</dbReference>
<keyword evidence="9" id="KW-1185">Reference proteome</keyword>
<dbReference type="EC" id="5.1.1.1" evidence="4"/>
<dbReference type="Pfam" id="PF01168">
    <property type="entry name" value="Ala_racemase_N"/>
    <property type="match status" value="1"/>
</dbReference>
<comment type="similarity">
    <text evidence="3">Belongs to the alanine racemase family.</text>
</comment>
<comment type="catalytic activity">
    <reaction evidence="1">
        <text>L-alanine = D-alanine</text>
        <dbReference type="Rhea" id="RHEA:20249"/>
        <dbReference type="ChEBI" id="CHEBI:57416"/>
        <dbReference type="ChEBI" id="CHEBI:57972"/>
        <dbReference type="EC" id="5.1.1.1"/>
    </reaction>
</comment>
<organism evidence="8 9">
    <name type="scientific">Sphingomonas longa</name>
    <dbReference type="NCBI Taxonomy" id="2778730"/>
    <lineage>
        <taxon>Bacteria</taxon>
        <taxon>Pseudomonadati</taxon>
        <taxon>Pseudomonadota</taxon>
        <taxon>Alphaproteobacteria</taxon>
        <taxon>Sphingomonadales</taxon>
        <taxon>Sphingomonadaceae</taxon>
        <taxon>Sphingomonas</taxon>
    </lineage>
</organism>
<dbReference type="PANTHER" id="PTHR30511:SF0">
    <property type="entry name" value="ALANINE RACEMASE, CATABOLIC-RELATED"/>
    <property type="match status" value="1"/>
</dbReference>
<dbReference type="SUPFAM" id="SSF51419">
    <property type="entry name" value="PLP-binding barrel"/>
    <property type="match status" value="1"/>
</dbReference>
<dbReference type="PROSITE" id="PS00395">
    <property type="entry name" value="ALANINE_RACEMASE"/>
    <property type="match status" value="1"/>
</dbReference>
<evidence type="ECO:0000313" key="9">
    <source>
        <dbReference type="Proteomes" id="UP000763641"/>
    </source>
</evidence>
<keyword evidence="5" id="KW-0663">Pyridoxal phosphate</keyword>
<dbReference type="Pfam" id="PF00842">
    <property type="entry name" value="Ala_racemase_C"/>
    <property type="match status" value="1"/>
</dbReference>
<reference evidence="8 9" key="1">
    <citation type="submission" date="2020-12" db="EMBL/GenBank/DDBJ databases">
        <title>Sphingomonas sp.</title>
        <authorList>
            <person name="Kim M.K."/>
        </authorList>
    </citation>
    <scope>NUCLEOTIDE SEQUENCE [LARGE SCALE GENOMIC DNA]</scope>
    <source>
        <strain evidence="8 9">BT552</strain>
    </source>
</reference>
<dbReference type="InterPro" id="IPR009006">
    <property type="entry name" value="Ala_racemase/Decarboxylase_C"/>
</dbReference>
<evidence type="ECO:0000256" key="5">
    <source>
        <dbReference type="ARBA" id="ARBA00022898"/>
    </source>
</evidence>
<dbReference type="Gene3D" id="3.20.20.10">
    <property type="entry name" value="Alanine racemase"/>
    <property type="match status" value="1"/>
</dbReference>
<dbReference type="Gene3D" id="2.40.37.10">
    <property type="entry name" value="Lyase, Ornithine Decarboxylase, Chain A, domain 1"/>
    <property type="match status" value="1"/>
</dbReference>
<comment type="cofactor">
    <cofactor evidence="2">
        <name>pyridoxal 5'-phosphate</name>
        <dbReference type="ChEBI" id="CHEBI:597326"/>
    </cofactor>
</comment>
<dbReference type="InterPro" id="IPR020622">
    <property type="entry name" value="Ala_racemase_pyridoxalP-BS"/>
</dbReference>
<evidence type="ECO:0000259" key="7">
    <source>
        <dbReference type="SMART" id="SM01005"/>
    </source>
</evidence>
<accession>A0ABS2D4B0</accession>
<dbReference type="InterPro" id="IPR029066">
    <property type="entry name" value="PLP-binding_barrel"/>
</dbReference>
<proteinExistence type="inferred from homology"/>
<dbReference type="PANTHER" id="PTHR30511">
    <property type="entry name" value="ALANINE RACEMASE"/>
    <property type="match status" value="1"/>
</dbReference>
<evidence type="ECO:0000256" key="4">
    <source>
        <dbReference type="ARBA" id="ARBA00013089"/>
    </source>
</evidence>
<sequence>MIDIPPPLRLLIDGPALAANWRALDRMSGTAAAGAAVKADGYGLGAVQVAERLAQAGCRDFFTATWAEAQALAPLGLIVSVLHGLRAEDVPAALAGFARPVLSTPTQVARWRDAGGGPCDVMVDTGMNRLGLAAADVAAGMLDGLTIETLMSHLACADEDSSMNPAQRTALHELRGRTGARRLSLANSAGIALGSDYAFDLTRPGLALYGGIARAELASVIAPVVTPQAQVLQRRRVPAGATVGYNATWTAPVDTEVAIVNLGYADGYLRGFSDRGVATAGDAMLPVIGRVSMDLVALNVAAAPDLAEGEWVSIAFDLPTAAAASGLSQYELLTGLGARYGRVWA</sequence>
<dbReference type="InterPro" id="IPR000821">
    <property type="entry name" value="Ala_racemase"/>
</dbReference>
<dbReference type="SUPFAM" id="SSF50621">
    <property type="entry name" value="Alanine racemase C-terminal domain-like"/>
    <property type="match status" value="1"/>
</dbReference>
<dbReference type="Proteomes" id="UP000763641">
    <property type="component" value="Unassembled WGS sequence"/>
</dbReference>
<dbReference type="EMBL" id="JAFEMC010000001">
    <property type="protein sequence ID" value="MBM6575755.1"/>
    <property type="molecule type" value="Genomic_DNA"/>
</dbReference>
<comment type="caution">
    <text evidence="8">The sequence shown here is derived from an EMBL/GenBank/DDBJ whole genome shotgun (WGS) entry which is preliminary data.</text>
</comment>
<evidence type="ECO:0000256" key="2">
    <source>
        <dbReference type="ARBA" id="ARBA00001933"/>
    </source>
</evidence>
<evidence type="ECO:0000313" key="8">
    <source>
        <dbReference type="EMBL" id="MBM6575755.1"/>
    </source>
</evidence>
<protein>
    <recommendedName>
        <fullName evidence="4">alanine racemase</fullName>
        <ecNumber evidence="4">5.1.1.1</ecNumber>
    </recommendedName>
</protein>
<name>A0ABS2D4B0_9SPHN</name>
<feature type="domain" description="Alanine racemase C-terminal" evidence="7">
    <location>
        <begin position="224"/>
        <end position="345"/>
    </location>
</feature>
<dbReference type="PRINTS" id="PR00992">
    <property type="entry name" value="ALARACEMASE"/>
</dbReference>
<dbReference type="InterPro" id="IPR001608">
    <property type="entry name" value="Ala_racemase_N"/>
</dbReference>
<evidence type="ECO:0000256" key="6">
    <source>
        <dbReference type="ARBA" id="ARBA00023235"/>
    </source>
</evidence>